<name>A0A7G9Z099_9EURY</name>
<reference evidence="1" key="1">
    <citation type="submission" date="2020-06" db="EMBL/GenBank/DDBJ databases">
        <title>Unique genomic features of the anaerobic methanotrophic archaea.</title>
        <authorList>
            <person name="Chadwick G.L."/>
            <person name="Skennerton C.T."/>
            <person name="Laso-Perez R."/>
            <person name="Leu A.O."/>
            <person name="Speth D.R."/>
            <person name="Yu H."/>
            <person name="Morgan-Lang C."/>
            <person name="Hatzenpichler R."/>
            <person name="Goudeau D."/>
            <person name="Malmstrom R."/>
            <person name="Brazelton W.J."/>
            <person name="Woyke T."/>
            <person name="Hallam S.J."/>
            <person name="Tyson G.W."/>
            <person name="Wegener G."/>
            <person name="Boetius A."/>
            <person name="Orphan V."/>
        </authorList>
    </citation>
    <scope>NUCLEOTIDE SEQUENCE</scope>
</reference>
<proteinExistence type="predicted"/>
<dbReference type="AlphaFoldDB" id="A0A7G9Z099"/>
<evidence type="ECO:0000313" key="1">
    <source>
        <dbReference type="EMBL" id="QNO53683.1"/>
    </source>
</evidence>
<organism evidence="1">
    <name type="scientific">Candidatus Methanophagaceae archaeon ANME-1 ERB6</name>
    <dbReference type="NCBI Taxonomy" id="2759912"/>
    <lineage>
        <taxon>Archaea</taxon>
        <taxon>Methanobacteriati</taxon>
        <taxon>Methanobacteriota</taxon>
        <taxon>Stenosarchaea group</taxon>
        <taxon>Methanomicrobia</taxon>
        <taxon>Candidatus Methanophagales</taxon>
        <taxon>Candidatus Methanophagaceae</taxon>
    </lineage>
</organism>
<dbReference type="EMBL" id="MT631548">
    <property type="protein sequence ID" value="QNO53683.1"/>
    <property type="molecule type" value="Genomic_DNA"/>
</dbReference>
<sequence>MTAHRQENVDIKERLIAYERKNYIYIAIQT</sequence>
<gene>
    <name evidence="1" type="ORF">DJFKIEJF_00047</name>
</gene>
<accession>A0A7G9Z099</accession>
<protein>
    <submittedName>
        <fullName evidence="1">Uncharacterized protein</fullName>
    </submittedName>
</protein>